<protein>
    <submittedName>
        <fullName evidence="1">Uncharacterized protein</fullName>
    </submittedName>
</protein>
<gene>
    <name evidence="1" type="ORF">N4261_22155</name>
</gene>
<evidence type="ECO:0000313" key="1">
    <source>
        <dbReference type="EMBL" id="UXH77657.1"/>
    </source>
</evidence>
<organism evidence="1 2">
    <name type="scientific">Roseateles amylovorans</name>
    <dbReference type="NCBI Taxonomy" id="2978473"/>
    <lineage>
        <taxon>Bacteria</taxon>
        <taxon>Pseudomonadati</taxon>
        <taxon>Pseudomonadota</taxon>
        <taxon>Betaproteobacteria</taxon>
        <taxon>Burkholderiales</taxon>
        <taxon>Sphaerotilaceae</taxon>
        <taxon>Roseateles</taxon>
    </lineage>
</organism>
<keyword evidence="2" id="KW-1185">Reference proteome</keyword>
<dbReference type="Proteomes" id="UP001064933">
    <property type="component" value="Chromosome"/>
</dbReference>
<dbReference type="EMBL" id="CP104562">
    <property type="protein sequence ID" value="UXH77657.1"/>
    <property type="molecule type" value="Genomic_DNA"/>
</dbReference>
<accession>A0ABY6AY97</accession>
<sequence length="82" mass="9104">MTTLEFKLDLPDRLAREALAAGLLTPKALREMLKDAMRRRAGQALLTGATRAKLDTKPLSMKQIDTEVKAVRQERKARSAGI</sequence>
<evidence type="ECO:0000313" key="2">
    <source>
        <dbReference type="Proteomes" id="UP001064933"/>
    </source>
</evidence>
<name>A0ABY6AY97_9BURK</name>
<reference evidence="1" key="1">
    <citation type="submission" date="2022-10" db="EMBL/GenBank/DDBJ databases">
        <title>Characterization and whole genome sequencing of a new Roseateles species, isolated from fresh water.</title>
        <authorList>
            <person name="Guliayeva D.Y."/>
            <person name="Akhremchuk A.E."/>
            <person name="Sikolenko M.A."/>
            <person name="Valentovich L.N."/>
            <person name="Sidarenka A.V."/>
        </authorList>
    </citation>
    <scope>NUCLEOTIDE SEQUENCE</scope>
    <source>
        <strain evidence="1">BIM B-1768</strain>
    </source>
</reference>
<dbReference type="RefSeq" id="WP_261757410.1">
    <property type="nucleotide sequence ID" value="NZ_CP104562.2"/>
</dbReference>
<proteinExistence type="predicted"/>